<keyword evidence="1" id="KW-1133">Transmembrane helix</keyword>
<sequence>MVVVVTWVGLLRNGGCVLKDLLDAQHALMRPKFGAVSLMEAFIAPLQLAAVVFNISIALPVLFRAAVPWLQASGPPSEAQWLAAISLAASTSKSSHAVFATLDVRATFAGARATFLMACCDLTIGCAFITLFLDSLHISLGVYIQWALVCMELALLYVLTVIAAGAIEERERAAGMHRLSLALQAGEVPLDSPAILPLALNATHVVTGKLPSELPTAPWKDGKLKQSDPLGTVAATEYVKELDDLQAALVKEIKANKTAVADELMVQAFRHRWQARLSWSVFVLNAIAFVGYAVFPVTFLAPSEKSLTSVIPFWPGNAAAEWIGNFAGDVAWTIEPFILLACPPLIAFTCNSAKAKSKVA</sequence>
<keyword evidence="1" id="KW-0812">Transmembrane</keyword>
<evidence type="ECO:0008006" key="4">
    <source>
        <dbReference type="Google" id="ProtNLM"/>
    </source>
</evidence>
<comment type="caution">
    <text evidence="2">The sequence shown here is derived from an EMBL/GenBank/DDBJ whole genome shotgun (WGS) entry which is preliminary data.</text>
</comment>
<feature type="transmembrane region" description="Helical" evidence="1">
    <location>
        <begin position="114"/>
        <end position="133"/>
    </location>
</feature>
<evidence type="ECO:0000313" key="3">
    <source>
        <dbReference type="Proteomes" id="UP001515480"/>
    </source>
</evidence>
<keyword evidence="1" id="KW-0472">Membrane</keyword>
<protein>
    <recommendedName>
        <fullName evidence="4">Solute carrier family 40 protein</fullName>
    </recommendedName>
</protein>
<keyword evidence="3" id="KW-1185">Reference proteome</keyword>
<gene>
    <name evidence="2" type="ORF">AB1Y20_005768</name>
</gene>
<proteinExistence type="predicted"/>
<feature type="transmembrane region" description="Helical" evidence="1">
    <location>
        <begin position="279"/>
        <end position="301"/>
    </location>
</feature>
<feature type="transmembrane region" description="Helical" evidence="1">
    <location>
        <begin position="145"/>
        <end position="167"/>
    </location>
</feature>
<dbReference type="Proteomes" id="UP001515480">
    <property type="component" value="Unassembled WGS sequence"/>
</dbReference>
<reference evidence="2 3" key="1">
    <citation type="journal article" date="2024" name="Science">
        <title>Giant polyketide synthase enzymes in the biosynthesis of giant marine polyether toxins.</title>
        <authorList>
            <person name="Fallon T.R."/>
            <person name="Shende V.V."/>
            <person name="Wierzbicki I.H."/>
            <person name="Pendleton A.L."/>
            <person name="Watervoot N.F."/>
            <person name="Auber R.P."/>
            <person name="Gonzalez D.J."/>
            <person name="Wisecaver J.H."/>
            <person name="Moore B.S."/>
        </authorList>
    </citation>
    <scope>NUCLEOTIDE SEQUENCE [LARGE SCALE GENOMIC DNA]</scope>
    <source>
        <strain evidence="2 3">12B1</strain>
    </source>
</reference>
<accession>A0AB34J2S7</accession>
<evidence type="ECO:0000313" key="2">
    <source>
        <dbReference type="EMBL" id="KAL1510940.1"/>
    </source>
</evidence>
<organism evidence="2 3">
    <name type="scientific">Prymnesium parvum</name>
    <name type="common">Toxic golden alga</name>
    <dbReference type="NCBI Taxonomy" id="97485"/>
    <lineage>
        <taxon>Eukaryota</taxon>
        <taxon>Haptista</taxon>
        <taxon>Haptophyta</taxon>
        <taxon>Prymnesiophyceae</taxon>
        <taxon>Prymnesiales</taxon>
        <taxon>Prymnesiaceae</taxon>
        <taxon>Prymnesium</taxon>
    </lineage>
</organism>
<feature type="transmembrane region" description="Helical" evidence="1">
    <location>
        <begin position="38"/>
        <end position="61"/>
    </location>
</feature>
<dbReference type="AlphaFoldDB" id="A0AB34J2S7"/>
<name>A0AB34J2S7_PRYPA</name>
<evidence type="ECO:0000256" key="1">
    <source>
        <dbReference type="SAM" id="Phobius"/>
    </source>
</evidence>
<dbReference type="EMBL" id="JBGBPQ010000014">
    <property type="protein sequence ID" value="KAL1510940.1"/>
    <property type="molecule type" value="Genomic_DNA"/>
</dbReference>